<feature type="coiled-coil region" evidence="1">
    <location>
        <begin position="149"/>
        <end position="183"/>
    </location>
</feature>
<feature type="region of interest" description="Disordered" evidence="2">
    <location>
        <begin position="73"/>
        <end position="98"/>
    </location>
</feature>
<protein>
    <submittedName>
        <fullName evidence="3">Uncharacterized protein</fullName>
    </submittedName>
</protein>
<dbReference type="OrthoDB" id="2020852at2759"/>
<name>A0A226N1Q0_CALSU</name>
<organism evidence="3 4">
    <name type="scientific">Callipepla squamata</name>
    <name type="common">Scaled quail</name>
    <dbReference type="NCBI Taxonomy" id="9009"/>
    <lineage>
        <taxon>Eukaryota</taxon>
        <taxon>Metazoa</taxon>
        <taxon>Chordata</taxon>
        <taxon>Craniata</taxon>
        <taxon>Vertebrata</taxon>
        <taxon>Euteleostomi</taxon>
        <taxon>Archelosauria</taxon>
        <taxon>Archosauria</taxon>
        <taxon>Dinosauria</taxon>
        <taxon>Saurischia</taxon>
        <taxon>Theropoda</taxon>
        <taxon>Coelurosauria</taxon>
        <taxon>Aves</taxon>
        <taxon>Neognathae</taxon>
        <taxon>Galloanserae</taxon>
        <taxon>Galliformes</taxon>
        <taxon>Odontophoridae</taxon>
        <taxon>Callipepla</taxon>
    </lineage>
</organism>
<dbReference type="AlphaFoldDB" id="A0A226N1Q0"/>
<feature type="non-terminal residue" evidence="3">
    <location>
        <position position="1"/>
    </location>
</feature>
<reference evidence="3 4" key="1">
    <citation type="submission" date="2016-07" db="EMBL/GenBank/DDBJ databases">
        <title>Disparate Historic Effective Population Sizes Predicted by Modern Levels of Genome Diversity for the Scaled Quail (Callipepla squamata) and the Northern Bobwhite (Colinus virginianus): Inferences from First and Second Generation Draft Genome Assemblies for Sympatric New World Quail.</title>
        <authorList>
            <person name="Oldeschulte D.L."/>
            <person name="Halley Y.A."/>
            <person name="Bhattarai E.K."/>
            <person name="Brashear W.A."/>
            <person name="Hill J."/>
            <person name="Metz R.P."/>
            <person name="Johnson C.D."/>
            <person name="Rollins D."/>
            <person name="Peterson M.J."/>
            <person name="Bickhart D.M."/>
            <person name="Decker J.E."/>
            <person name="Seabury C.M."/>
        </authorList>
    </citation>
    <scope>NUCLEOTIDE SEQUENCE [LARGE SCALE GENOMIC DNA]</scope>
    <source>
        <strain evidence="3 4">Texas</strain>
        <tissue evidence="3">Leg muscle</tissue>
    </source>
</reference>
<dbReference type="STRING" id="9009.A0A226N1Q0"/>
<keyword evidence="4" id="KW-1185">Reference proteome</keyword>
<accession>A0A226N1Q0</accession>
<evidence type="ECO:0000256" key="2">
    <source>
        <dbReference type="SAM" id="MobiDB-lite"/>
    </source>
</evidence>
<evidence type="ECO:0000313" key="4">
    <source>
        <dbReference type="Proteomes" id="UP000198323"/>
    </source>
</evidence>
<dbReference type="EMBL" id="MCFN01000272">
    <property type="protein sequence ID" value="OXB61461.1"/>
    <property type="molecule type" value="Genomic_DNA"/>
</dbReference>
<evidence type="ECO:0000313" key="3">
    <source>
        <dbReference type="EMBL" id="OXB61461.1"/>
    </source>
</evidence>
<evidence type="ECO:0000256" key="1">
    <source>
        <dbReference type="SAM" id="Coils"/>
    </source>
</evidence>
<proteinExistence type="predicted"/>
<gene>
    <name evidence="3" type="ORF">ASZ78_010217</name>
</gene>
<keyword evidence="1" id="KW-0175">Coiled coil</keyword>
<sequence length="253" mass="29180">YLVYSECVESRTIEQFFLQMYIFYQARILVVTHECVNLVVLLPFSHLSLHVSIPIFCAQFAYFGEREAKSDVTQSQKKTAKRKGSSVHTHDVPQEEPALMAQDCDAGKGVESEAEDANFLETTKKMEKVAIQSAAECSELDDKMCQTRIVELEKRLLEKQQAVERLTVQMDQLQEQLSQHRESMLLQVCSIETTVQEQNEVIRKLTSCLQQTRKDWDELHKEASQVANQICSLHLQLYQVCSFSNFNYVTKKE</sequence>
<comment type="caution">
    <text evidence="3">The sequence shown here is derived from an EMBL/GenBank/DDBJ whole genome shotgun (WGS) entry which is preliminary data.</text>
</comment>
<dbReference type="Proteomes" id="UP000198323">
    <property type="component" value="Unassembled WGS sequence"/>
</dbReference>